<dbReference type="EMBL" id="JACSQQ010000010">
    <property type="protein sequence ID" value="MBD7950277.1"/>
    <property type="molecule type" value="Genomic_DNA"/>
</dbReference>
<accession>A0ABR8RRJ4</accession>
<comment type="caution">
    <text evidence="3">The sequence shown here is derived from an EMBL/GenBank/DDBJ whole genome shotgun (WGS) entry which is preliminary data.</text>
</comment>
<name>A0ABR8RRJ4_9CELL</name>
<dbReference type="InterPro" id="IPR000600">
    <property type="entry name" value="ROK"/>
</dbReference>
<comment type="similarity">
    <text evidence="1">Belongs to the ROK (NagC/XylR) family.</text>
</comment>
<dbReference type="InterPro" id="IPR043129">
    <property type="entry name" value="ATPase_NBD"/>
</dbReference>
<dbReference type="PANTHER" id="PTHR18964">
    <property type="entry name" value="ROK (REPRESSOR, ORF, KINASE) FAMILY"/>
    <property type="match status" value="1"/>
</dbReference>
<feature type="compositionally biased region" description="Low complexity" evidence="2">
    <location>
        <begin position="27"/>
        <end position="37"/>
    </location>
</feature>
<evidence type="ECO:0000256" key="2">
    <source>
        <dbReference type="SAM" id="MobiDB-lite"/>
    </source>
</evidence>
<keyword evidence="4" id="KW-1185">Reference proteome</keyword>
<protein>
    <submittedName>
        <fullName evidence="3">ROK family protein</fullName>
    </submittedName>
</protein>
<dbReference type="Proteomes" id="UP000641803">
    <property type="component" value="Unassembled WGS sequence"/>
</dbReference>
<organism evidence="3 4">
    <name type="scientific">Oerskovia rustica</name>
    <dbReference type="NCBI Taxonomy" id="2762237"/>
    <lineage>
        <taxon>Bacteria</taxon>
        <taxon>Bacillati</taxon>
        <taxon>Actinomycetota</taxon>
        <taxon>Actinomycetes</taxon>
        <taxon>Micrococcales</taxon>
        <taxon>Cellulomonadaceae</taxon>
        <taxon>Oerskovia</taxon>
    </lineage>
</organism>
<feature type="region of interest" description="Disordered" evidence="2">
    <location>
        <begin position="1"/>
        <end position="37"/>
    </location>
</feature>
<dbReference type="Gene3D" id="3.30.420.40">
    <property type="match status" value="2"/>
</dbReference>
<reference evidence="3 4" key="1">
    <citation type="submission" date="2020-08" db="EMBL/GenBank/DDBJ databases">
        <title>A Genomic Blueprint of the Chicken Gut Microbiome.</title>
        <authorList>
            <person name="Gilroy R."/>
            <person name="Ravi A."/>
            <person name="Getino M."/>
            <person name="Pursley I."/>
            <person name="Horton D.L."/>
            <person name="Alikhan N.-F."/>
            <person name="Baker D."/>
            <person name="Gharbi K."/>
            <person name="Hall N."/>
            <person name="Watson M."/>
            <person name="Adriaenssens E.M."/>
            <person name="Foster-Nyarko E."/>
            <person name="Jarju S."/>
            <person name="Secka A."/>
            <person name="Antonio M."/>
            <person name="Oren A."/>
            <person name="Chaudhuri R."/>
            <person name="La Ragione R.M."/>
            <person name="Hildebrand F."/>
            <person name="Pallen M.J."/>
        </authorList>
    </citation>
    <scope>NUCLEOTIDE SEQUENCE [LARGE SCALE GENOMIC DNA]</scope>
    <source>
        <strain evidence="3 4">Sa4CUA1</strain>
    </source>
</reference>
<dbReference type="Pfam" id="PF00480">
    <property type="entry name" value="ROK"/>
    <property type="match status" value="1"/>
</dbReference>
<sequence length="358" mass="35784">MRPGEEQVAFPAVQEPASPSRPPSPASPSSSSHGRAAAGAGLRPAVIALDVGGTDIKSALVARGDHPGAPDEIVVERVVPTCAAQGPEASVAAVLAAVEALRAEVPAGYQVRGVGLAVPGTVDEDAGVVLNAENLDWVDLPLRQVVADATGLPVGFGHDVRAGGLAEARLGAGRGEPDHAYVSVGTGIAAAIVLRGEVYAGRGFAGELGHGGVRGGTSCPCGGSGCAETYASAAGMARSYHELTGTSAHEVPGSAEVLARAKAGDDVAREVWDRAVDRLGELVAAMVRVLALPVVVIGGGLVRAGDDLMVPLDAAVRSYLTIHPAPRLVPAVLGSAAGTYGATVLAWDAVATSDLEPT</sequence>
<evidence type="ECO:0000256" key="1">
    <source>
        <dbReference type="ARBA" id="ARBA00006479"/>
    </source>
</evidence>
<dbReference type="RefSeq" id="WP_191795726.1">
    <property type="nucleotide sequence ID" value="NZ_JACSQQ010000010.1"/>
</dbReference>
<dbReference type="SUPFAM" id="SSF53067">
    <property type="entry name" value="Actin-like ATPase domain"/>
    <property type="match status" value="1"/>
</dbReference>
<evidence type="ECO:0000313" key="3">
    <source>
        <dbReference type="EMBL" id="MBD7950277.1"/>
    </source>
</evidence>
<evidence type="ECO:0000313" key="4">
    <source>
        <dbReference type="Proteomes" id="UP000641803"/>
    </source>
</evidence>
<gene>
    <name evidence="3" type="ORF">H9652_07645</name>
</gene>
<proteinExistence type="inferred from homology"/>
<dbReference type="PANTHER" id="PTHR18964:SF149">
    <property type="entry name" value="BIFUNCTIONAL UDP-N-ACETYLGLUCOSAMINE 2-EPIMERASE_N-ACETYLMANNOSAMINE KINASE"/>
    <property type="match status" value="1"/>
</dbReference>